<accession>A0AC60QRE3</accession>
<proteinExistence type="predicted"/>
<organism evidence="1 2">
    <name type="scientific">Ixodes persulcatus</name>
    <name type="common">Taiga tick</name>
    <dbReference type="NCBI Taxonomy" id="34615"/>
    <lineage>
        <taxon>Eukaryota</taxon>
        <taxon>Metazoa</taxon>
        <taxon>Ecdysozoa</taxon>
        <taxon>Arthropoda</taxon>
        <taxon>Chelicerata</taxon>
        <taxon>Arachnida</taxon>
        <taxon>Acari</taxon>
        <taxon>Parasitiformes</taxon>
        <taxon>Ixodida</taxon>
        <taxon>Ixodoidea</taxon>
        <taxon>Ixodidae</taxon>
        <taxon>Ixodinae</taxon>
        <taxon>Ixodes</taxon>
    </lineage>
</organism>
<keyword evidence="2" id="KW-1185">Reference proteome</keyword>
<gene>
    <name evidence="1" type="ORF">HPB47_016244</name>
</gene>
<feature type="non-terminal residue" evidence="1">
    <location>
        <position position="437"/>
    </location>
</feature>
<dbReference type="Proteomes" id="UP000805193">
    <property type="component" value="Unassembled WGS sequence"/>
</dbReference>
<dbReference type="EMBL" id="JABSTQ010004944">
    <property type="protein sequence ID" value="KAG0440585.1"/>
    <property type="molecule type" value="Genomic_DNA"/>
</dbReference>
<comment type="caution">
    <text evidence="1">The sequence shown here is derived from an EMBL/GenBank/DDBJ whole genome shotgun (WGS) entry which is preliminary data.</text>
</comment>
<reference evidence="1 2" key="1">
    <citation type="journal article" date="2020" name="Cell">
        <title>Large-Scale Comparative Analyses of Tick Genomes Elucidate Their Genetic Diversity and Vector Capacities.</title>
        <authorList>
            <consortium name="Tick Genome and Microbiome Consortium (TIGMIC)"/>
            <person name="Jia N."/>
            <person name="Wang J."/>
            <person name="Shi W."/>
            <person name="Du L."/>
            <person name="Sun Y."/>
            <person name="Zhan W."/>
            <person name="Jiang J.F."/>
            <person name="Wang Q."/>
            <person name="Zhang B."/>
            <person name="Ji P."/>
            <person name="Bell-Sakyi L."/>
            <person name="Cui X.M."/>
            <person name="Yuan T.T."/>
            <person name="Jiang B.G."/>
            <person name="Yang W.F."/>
            <person name="Lam T.T."/>
            <person name="Chang Q.C."/>
            <person name="Ding S.J."/>
            <person name="Wang X.J."/>
            <person name="Zhu J.G."/>
            <person name="Ruan X.D."/>
            <person name="Zhao L."/>
            <person name="Wei J.T."/>
            <person name="Ye R.Z."/>
            <person name="Que T.C."/>
            <person name="Du C.H."/>
            <person name="Zhou Y.H."/>
            <person name="Cheng J.X."/>
            <person name="Dai P.F."/>
            <person name="Guo W.B."/>
            <person name="Han X.H."/>
            <person name="Huang E.J."/>
            <person name="Li L.F."/>
            <person name="Wei W."/>
            <person name="Gao Y.C."/>
            <person name="Liu J.Z."/>
            <person name="Shao H.Z."/>
            <person name="Wang X."/>
            <person name="Wang C.C."/>
            <person name="Yang T.C."/>
            <person name="Huo Q.B."/>
            <person name="Li W."/>
            <person name="Chen H.Y."/>
            <person name="Chen S.E."/>
            <person name="Zhou L.G."/>
            <person name="Ni X.B."/>
            <person name="Tian J.H."/>
            <person name="Sheng Y."/>
            <person name="Liu T."/>
            <person name="Pan Y.S."/>
            <person name="Xia L.Y."/>
            <person name="Li J."/>
            <person name="Zhao F."/>
            <person name="Cao W.C."/>
        </authorList>
    </citation>
    <scope>NUCLEOTIDE SEQUENCE [LARGE SCALE GENOMIC DNA]</scope>
    <source>
        <strain evidence="1">Iper-2018</strain>
    </source>
</reference>
<name>A0AC60QRE3_IXOPE</name>
<protein>
    <submittedName>
        <fullName evidence="1">Uncharacterized protein</fullName>
    </submittedName>
</protein>
<evidence type="ECO:0000313" key="1">
    <source>
        <dbReference type="EMBL" id="KAG0440585.1"/>
    </source>
</evidence>
<sequence length="437" mass="49035">MQRLSVYVDSKLLRRPGREKLLHSVKNAKRTRSFEETATGARHGAGTPDKQDPSGAYPLSPLPNLRRDDPTFAAKDAAEREPRREEGTADPGDGEEQRQKPPNGVPVWDFSWRQTLRGNPLLVVKGENGLVAREFCFSSKYGRDGAPLVVGKHFERDHRLSLPNCGARRAREAYEAMRANLTDFLNEHPAEEREDIERSLPSFKRVRSMYHRRMRGSGKRRAPYSELTKPVSGAETELASQESSREKSDSSRTCKPCIEETVAGKIQEASMTDGPDLSSAYLSSPGYWPPAAALNSPQRKAPENPHDDFTSAAEDATEAEFRQGEGVADRCDREEQRPKPPNGVPVLDFFWRQTLRGNPLLVVKGEDGSAREYCFSSKYGRDGAPLVKYYVCRGCRKEREINALPSQPLPRMKVLEDGKVFDMRNAPHLCFSLTMAQ</sequence>
<evidence type="ECO:0000313" key="2">
    <source>
        <dbReference type="Proteomes" id="UP000805193"/>
    </source>
</evidence>